<dbReference type="AlphaFoldDB" id="A0AAV3NRK9"/>
<keyword evidence="2" id="KW-1185">Reference proteome</keyword>
<dbReference type="PANTHER" id="PTHR10775">
    <property type="entry name" value="OS08G0208400 PROTEIN"/>
    <property type="match status" value="1"/>
</dbReference>
<dbReference type="Pfam" id="PF02992">
    <property type="entry name" value="Transposase_21"/>
    <property type="match status" value="2"/>
</dbReference>
<protein>
    <submittedName>
        <fullName evidence="1">Uncharacterized protein</fullName>
    </submittedName>
</protein>
<dbReference type="InterPro" id="IPR004242">
    <property type="entry name" value="Transposase_21"/>
</dbReference>
<name>A0AAV3NRK9_LITER</name>
<accession>A0AAV3NRK9</accession>
<sequence length="303" mass="35406">MRKGRIHACMNDYILFRKEYAFLNECPVCKTLRYKKGGSAPAKIMYYFSLIPRLRHMHISPDYAKHLTWHADDKIKDGMLRHPADACQWKNFDVMYLEFAVEPRNLRFVLPADGMNPYGAQSTSHSTWPAVMAIYNLPPWLCMKRKYMMLLWKEVYMGHRKFSPDGHEFREAVSMFDENCENREPPTVLTGEEVFEKVKNFKTILGKENSKLVPSKGWKKCSIFWELSYWKDLPVRHFIIVVMHQQKNVTESFLGTLLGVKGKTKDIVNARKDLVHLGIREELIRVKNGTKTYCAPAVHILSK</sequence>
<organism evidence="1 2">
    <name type="scientific">Lithospermum erythrorhizon</name>
    <name type="common">Purple gromwell</name>
    <name type="synonym">Lithospermum officinale var. erythrorhizon</name>
    <dbReference type="NCBI Taxonomy" id="34254"/>
    <lineage>
        <taxon>Eukaryota</taxon>
        <taxon>Viridiplantae</taxon>
        <taxon>Streptophyta</taxon>
        <taxon>Embryophyta</taxon>
        <taxon>Tracheophyta</taxon>
        <taxon>Spermatophyta</taxon>
        <taxon>Magnoliopsida</taxon>
        <taxon>eudicotyledons</taxon>
        <taxon>Gunneridae</taxon>
        <taxon>Pentapetalae</taxon>
        <taxon>asterids</taxon>
        <taxon>lamiids</taxon>
        <taxon>Boraginales</taxon>
        <taxon>Boraginaceae</taxon>
        <taxon>Boraginoideae</taxon>
        <taxon>Lithospermeae</taxon>
        <taxon>Lithospermum</taxon>
    </lineage>
</organism>
<comment type="caution">
    <text evidence="1">The sequence shown here is derived from an EMBL/GenBank/DDBJ whole genome shotgun (WGS) entry which is preliminary data.</text>
</comment>
<dbReference type="EMBL" id="BAABME010000207">
    <property type="protein sequence ID" value="GAA0140690.1"/>
    <property type="molecule type" value="Genomic_DNA"/>
</dbReference>
<proteinExistence type="predicted"/>
<evidence type="ECO:0000313" key="2">
    <source>
        <dbReference type="Proteomes" id="UP001454036"/>
    </source>
</evidence>
<reference evidence="1 2" key="1">
    <citation type="submission" date="2024-01" db="EMBL/GenBank/DDBJ databases">
        <title>The complete chloroplast genome sequence of Lithospermum erythrorhizon: insights into the phylogenetic relationship among Boraginaceae species and the maternal lineages of purple gromwells.</title>
        <authorList>
            <person name="Okada T."/>
            <person name="Watanabe K."/>
        </authorList>
    </citation>
    <scope>NUCLEOTIDE SEQUENCE [LARGE SCALE GENOMIC DNA]</scope>
</reference>
<evidence type="ECO:0000313" key="1">
    <source>
        <dbReference type="EMBL" id="GAA0140690.1"/>
    </source>
</evidence>
<gene>
    <name evidence="1" type="ORF">LIER_01994</name>
</gene>
<dbReference type="PANTHER" id="PTHR10775:SF183">
    <property type="entry name" value="TRANSPOSON, EN_SPM-LIKE, TRANSPOSASE-ASSOCIATED DOMAIN PROTEIN-RELATED"/>
    <property type="match status" value="1"/>
</dbReference>
<dbReference type="Proteomes" id="UP001454036">
    <property type="component" value="Unassembled WGS sequence"/>
</dbReference>